<organism evidence="3">
    <name type="scientific">marine metagenome</name>
    <dbReference type="NCBI Taxonomy" id="408172"/>
    <lineage>
        <taxon>unclassified sequences</taxon>
        <taxon>metagenomes</taxon>
        <taxon>ecological metagenomes</taxon>
    </lineage>
</organism>
<gene>
    <name evidence="3" type="ORF">METZ01_LOCUS16992</name>
</gene>
<dbReference type="Pfam" id="PF03061">
    <property type="entry name" value="4HBT"/>
    <property type="match status" value="1"/>
</dbReference>
<dbReference type="AlphaFoldDB" id="A0A381PCW6"/>
<evidence type="ECO:0000313" key="3">
    <source>
        <dbReference type="EMBL" id="SUZ64138.1"/>
    </source>
</evidence>
<dbReference type="PANTHER" id="PTHR47260:SF1">
    <property type="entry name" value="UPF0644 PROTEIN PB2B4.06"/>
    <property type="match status" value="1"/>
</dbReference>
<accession>A0A381PCW6</accession>
<sequence length="165" mass="18059">MRTIPDVTKRSADHYAQSTARPYPPERSGVDHCFGCSPSNDKGLRLEFFRHDDGTIETRHQTAGHHCGFDNVIHGGIQAVILDEVMGVAAQSSLPTKAPDLACATAEMRLTYLRPAFTADEVIGRAWVVAVAGRDIHVKAVLLSSDMVELTTAESRWRQMGTEPS</sequence>
<dbReference type="PANTHER" id="PTHR47260">
    <property type="entry name" value="UPF0644 PROTEIN PB2B4.06"/>
    <property type="match status" value="1"/>
</dbReference>
<protein>
    <recommendedName>
        <fullName evidence="2">Thioesterase domain-containing protein</fullName>
    </recommendedName>
</protein>
<feature type="domain" description="Thioesterase" evidence="2">
    <location>
        <begin position="71"/>
        <end position="146"/>
    </location>
</feature>
<reference evidence="3" key="1">
    <citation type="submission" date="2018-05" db="EMBL/GenBank/DDBJ databases">
        <authorList>
            <person name="Lanie J.A."/>
            <person name="Ng W.-L."/>
            <person name="Kazmierczak K.M."/>
            <person name="Andrzejewski T.M."/>
            <person name="Davidsen T.M."/>
            <person name="Wayne K.J."/>
            <person name="Tettelin H."/>
            <person name="Glass J.I."/>
            <person name="Rusch D."/>
            <person name="Podicherti R."/>
            <person name="Tsui H.-C.T."/>
            <person name="Winkler M.E."/>
        </authorList>
    </citation>
    <scope>NUCLEOTIDE SEQUENCE</scope>
</reference>
<dbReference type="InterPro" id="IPR006683">
    <property type="entry name" value="Thioestr_dom"/>
</dbReference>
<dbReference type="SUPFAM" id="SSF54637">
    <property type="entry name" value="Thioesterase/thiol ester dehydrase-isomerase"/>
    <property type="match status" value="1"/>
</dbReference>
<dbReference type="InterPro" id="IPR029069">
    <property type="entry name" value="HotDog_dom_sf"/>
</dbReference>
<proteinExistence type="predicted"/>
<name>A0A381PCW6_9ZZZZ</name>
<dbReference type="CDD" id="cd03443">
    <property type="entry name" value="PaaI_thioesterase"/>
    <property type="match status" value="1"/>
</dbReference>
<dbReference type="InterPro" id="IPR052061">
    <property type="entry name" value="PTE-AB_protein"/>
</dbReference>
<evidence type="ECO:0000259" key="2">
    <source>
        <dbReference type="Pfam" id="PF03061"/>
    </source>
</evidence>
<dbReference type="Gene3D" id="3.10.129.10">
    <property type="entry name" value="Hotdog Thioesterase"/>
    <property type="match status" value="1"/>
</dbReference>
<feature type="region of interest" description="Disordered" evidence="1">
    <location>
        <begin position="1"/>
        <end position="28"/>
    </location>
</feature>
<dbReference type="EMBL" id="UINC01000928">
    <property type="protein sequence ID" value="SUZ64138.1"/>
    <property type="molecule type" value="Genomic_DNA"/>
</dbReference>
<evidence type="ECO:0000256" key="1">
    <source>
        <dbReference type="SAM" id="MobiDB-lite"/>
    </source>
</evidence>